<protein>
    <submittedName>
        <fullName evidence="2">Uncharacterized protein</fullName>
    </submittedName>
</protein>
<keyword evidence="1" id="KW-0472">Membrane</keyword>
<name>A0ABP8NG69_9BACT</name>
<gene>
    <name evidence="2" type="ORF">GCM10023093_16030</name>
</gene>
<reference evidence="3" key="1">
    <citation type="journal article" date="2019" name="Int. J. Syst. Evol. Microbiol.">
        <title>The Global Catalogue of Microorganisms (GCM) 10K type strain sequencing project: providing services to taxonomists for standard genome sequencing and annotation.</title>
        <authorList>
            <consortium name="The Broad Institute Genomics Platform"/>
            <consortium name="The Broad Institute Genome Sequencing Center for Infectious Disease"/>
            <person name="Wu L."/>
            <person name="Ma J."/>
        </authorList>
    </citation>
    <scope>NUCLEOTIDE SEQUENCE [LARGE SCALE GENOMIC DNA]</scope>
    <source>
        <strain evidence="3">JCM 32105</strain>
    </source>
</reference>
<dbReference type="Proteomes" id="UP001500067">
    <property type="component" value="Unassembled WGS sequence"/>
</dbReference>
<feature type="transmembrane region" description="Helical" evidence="1">
    <location>
        <begin position="71"/>
        <end position="90"/>
    </location>
</feature>
<keyword evidence="1" id="KW-1133">Transmembrane helix</keyword>
<feature type="transmembrane region" description="Helical" evidence="1">
    <location>
        <begin position="96"/>
        <end position="115"/>
    </location>
</feature>
<evidence type="ECO:0000313" key="2">
    <source>
        <dbReference type="EMBL" id="GAA4464856.1"/>
    </source>
</evidence>
<organism evidence="2 3">
    <name type="scientific">Nemorincola caseinilytica</name>
    <dbReference type="NCBI Taxonomy" id="2054315"/>
    <lineage>
        <taxon>Bacteria</taxon>
        <taxon>Pseudomonadati</taxon>
        <taxon>Bacteroidota</taxon>
        <taxon>Chitinophagia</taxon>
        <taxon>Chitinophagales</taxon>
        <taxon>Chitinophagaceae</taxon>
        <taxon>Nemorincola</taxon>
    </lineage>
</organism>
<keyword evidence="1" id="KW-0812">Transmembrane</keyword>
<sequence length="134" mass="15403">MNRLAGKHIKIHNLDFEVYDQETLLKIAPHAEDLNEIRTLPITDVDVVKEGDGNHIVMTSKIRVIDYGGPLLVMLFCAFLFCASVILFLLGGEPHITYIMFGSSVLVFMLFWVRMQFGYFDYVRKLENFVKTQA</sequence>
<accession>A0ABP8NG69</accession>
<keyword evidence="3" id="KW-1185">Reference proteome</keyword>
<dbReference type="EMBL" id="BAABFA010000010">
    <property type="protein sequence ID" value="GAA4464856.1"/>
    <property type="molecule type" value="Genomic_DNA"/>
</dbReference>
<evidence type="ECO:0000256" key="1">
    <source>
        <dbReference type="SAM" id="Phobius"/>
    </source>
</evidence>
<evidence type="ECO:0000313" key="3">
    <source>
        <dbReference type="Proteomes" id="UP001500067"/>
    </source>
</evidence>
<proteinExistence type="predicted"/>
<comment type="caution">
    <text evidence="2">The sequence shown here is derived from an EMBL/GenBank/DDBJ whole genome shotgun (WGS) entry which is preliminary data.</text>
</comment>